<feature type="transmembrane region" description="Helical" evidence="7">
    <location>
        <begin position="48"/>
        <end position="65"/>
    </location>
</feature>
<protein>
    <submittedName>
        <fullName evidence="9">MFS transporter</fullName>
    </submittedName>
</protein>
<evidence type="ECO:0000256" key="4">
    <source>
        <dbReference type="ARBA" id="ARBA00022692"/>
    </source>
</evidence>
<feature type="transmembrane region" description="Helical" evidence="7">
    <location>
        <begin position="277"/>
        <end position="295"/>
    </location>
</feature>
<dbReference type="PRINTS" id="PR01035">
    <property type="entry name" value="TCRTETA"/>
</dbReference>
<feature type="transmembrane region" description="Helical" evidence="7">
    <location>
        <begin position="7"/>
        <end position="28"/>
    </location>
</feature>
<evidence type="ECO:0000256" key="3">
    <source>
        <dbReference type="ARBA" id="ARBA00022475"/>
    </source>
</evidence>
<keyword evidence="4 7" id="KW-0812">Transmembrane</keyword>
<dbReference type="InterPro" id="IPR011701">
    <property type="entry name" value="MFS"/>
</dbReference>
<dbReference type="Pfam" id="PF00083">
    <property type="entry name" value="Sugar_tr"/>
    <property type="match status" value="1"/>
</dbReference>
<dbReference type="RefSeq" id="WP_347436304.1">
    <property type="nucleotide sequence ID" value="NZ_CP089291.1"/>
</dbReference>
<dbReference type="Proteomes" id="UP000830167">
    <property type="component" value="Chromosome"/>
</dbReference>
<keyword evidence="6 7" id="KW-0472">Membrane</keyword>
<feature type="transmembrane region" description="Helical" evidence="7">
    <location>
        <begin position="102"/>
        <end position="123"/>
    </location>
</feature>
<dbReference type="Gene3D" id="1.20.1250.20">
    <property type="entry name" value="MFS general substrate transporter like domains"/>
    <property type="match status" value="2"/>
</dbReference>
<evidence type="ECO:0000256" key="5">
    <source>
        <dbReference type="ARBA" id="ARBA00022989"/>
    </source>
</evidence>
<feature type="transmembrane region" description="Helical" evidence="7">
    <location>
        <begin position="77"/>
        <end position="96"/>
    </location>
</feature>
<organism evidence="9 10">
    <name type="scientific">Fodinisporobacter ferrooxydans</name>
    <dbReference type="NCBI Taxonomy" id="2901836"/>
    <lineage>
        <taxon>Bacteria</taxon>
        <taxon>Bacillati</taxon>
        <taxon>Bacillota</taxon>
        <taxon>Bacilli</taxon>
        <taxon>Bacillales</taxon>
        <taxon>Alicyclobacillaceae</taxon>
        <taxon>Fodinisporobacter</taxon>
    </lineage>
</organism>
<accession>A0ABY4CK40</accession>
<feature type="transmembrane region" description="Helical" evidence="7">
    <location>
        <begin position="135"/>
        <end position="156"/>
    </location>
</feature>
<evidence type="ECO:0000256" key="7">
    <source>
        <dbReference type="SAM" id="Phobius"/>
    </source>
</evidence>
<evidence type="ECO:0000259" key="8">
    <source>
        <dbReference type="PROSITE" id="PS50850"/>
    </source>
</evidence>
<dbReference type="InterPro" id="IPR001958">
    <property type="entry name" value="Tet-R_TetA/multi-R_MdtG-like"/>
</dbReference>
<dbReference type="EMBL" id="CP089291">
    <property type="protein sequence ID" value="UOF89616.1"/>
    <property type="molecule type" value="Genomic_DNA"/>
</dbReference>
<gene>
    <name evidence="9" type="ORF">LSG31_17270</name>
</gene>
<feature type="transmembrane region" description="Helical" evidence="7">
    <location>
        <begin position="359"/>
        <end position="382"/>
    </location>
</feature>
<evidence type="ECO:0000256" key="1">
    <source>
        <dbReference type="ARBA" id="ARBA00004651"/>
    </source>
</evidence>
<keyword evidence="5 7" id="KW-1133">Transmembrane helix</keyword>
<evidence type="ECO:0000313" key="9">
    <source>
        <dbReference type="EMBL" id="UOF89616.1"/>
    </source>
</evidence>
<evidence type="ECO:0000256" key="6">
    <source>
        <dbReference type="ARBA" id="ARBA00023136"/>
    </source>
</evidence>
<dbReference type="Pfam" id="PF07690">
    <property type="entry name" value="MFS_1"/>
    <property type="match status" value="1"/>
</dbReference>
<keyword evidence="3" id="KW-1003">Cell membrane</keyword>
<proteinExistence type="predicted"/>
<feature type="transmembrane region" description="Helical" evidence="7">
    <location>
        <begin position="246"/>
        <end position="265"/>
    </location>
</feature>
<reference evidence="9" key="1">
    <citation type="submission" date="2021-12" db="EMBL/GenBank/DDBJ databases">
        <title>Alicyclobacillaceae gen. nov., sp. nov., isolated from chalcocite enrichment system.</title>
        <authorList>
            <person name="Jiang Z."/>
        </authorList>
    </citation>
    <scope>NUCLEOTIDE SEQUENCE</scope>
    <source>
        <strain evidence="9">MYW30-H2</strain>
    </source>
</reference>
<dbReference type="SUPFAM" id="SSF103473">
    <property type="entry name" value="MFS general substrate transporter"/>
    <property type="match status" value="1"/>
</dbReference>
<feature type="transmembrane region" description="Helical" evidence="7">
    <location>
        <begin position="301"/>
        <end position="323"/>
    </location>
</feature>
<name>A0ABY4CK40_9BACL</name>
<feature type="transmembrane region" description="Helical" evidence="7">
    <location>
        <begin position="335"/>
        <end position="353"/>
    </location>
</feature>
<feature type="transmembrane region" description="Helical" evidence="7">
    <location>
        <begin position="162"/>
        <end position="184"/>
    </location>
</feature>
<comment type="subcellular location">
    <subcellularLocation>
        <location evidence="1">Cell membrane</location>
        <topology evidence="1">Multi-pass membrane protein</topology>
    </subcellularLocation>
</comment>
<keyword evidence="10" id="KW-1185">Reference proteome</keyword>
<feature type="domain" description="Major facilitator superfamily (MFS) profile" evidence="8">
    <location>
        <begin position="6"/>
        <end position="389"/>
    </location>
</feature>
<dbReference type="InterPro" id="IPR005828">
    <property type="entry name" value="MFS_sugar_transport-like"/>
</dbReference>
<dbReference type="PANTHER" id="PTHR43414:SF6">
    <property type="entry name" value="MULTIDRUG RESISTANCE PROTEIN MDTG"/>
    <property type="match status" value="1"/>
</dbReference>
<dbReference type="PANTHER" id="PTHR43414">
    <property type="entry name" value="MULTIDRUG RESISTANCE PROTEIN MDTG"/>
    <property type="match status" value="1"/>
</dbReference>
<evidence type="ECO:0000256" key="2">
    <source>
        <dbReference type="ARBA" id="ARBA00022448"/>
    </source>
</evidence>
<dbReference type="InterPro" id="IPR020846">
    <property type="entry name" value="MFS_dom"/>
</dbReference>
<feature type="transmembrane region" description="Helical" evidence="7">
    <location>
        <begin position="205"/>
        <end position="226"/>
    </location>
</feature>
<dbReference type="PROSITE" id="PS50850">
    <property type="entry name" value="MFS"/>
    <property type="match status" value="1"/>
</dbReference>
<evidence type="ECO:0000313" key="10">
    <source>
        <dbReference type="Proteomes" id="UP000830167"/>
    </source>
</evidence>
<keyword evidence="2" id="KW-0813">Transport</keyword>
<sequence>MNWKRTLWILWFSNFFVVCGMSLILPFLPLYIEQLGVHNTQSLEKWTGWIFAAQFATSVIFQPLWGAIADKHGRKVMLLRAGFGMGIITALMGIVTHPWQLLILRLIGGAFSGFISMATSLQASITPNEHSGKALGTLQTGLIAGNLLGPLIGGLLAEKIGYNHIFFLTGMMITIAGLIILFFVHEDKQAIKKRIAKDSKTNWKLLKPLIPVFFASFITNMGMMTIEPLATVYAKSLYHGIHLELIAGLVISITGIGNLIGAPTLGRLGDTLGQRKILAFALLMAAIAFIPQALAGQITMLLVGRFLLGLFVGGLVPSLNVFVKKLAPKEIQGTAYGFNSSSLFLGNFFGPLIGSNVAAFWGIKSVFYVTMTLLLVNSIIIFSNRKLEIETASPALQK</sequence>
<dbReference type="InterPro" id="IPR036259">
    <property type="entry name" value="MFS_trans_sf"/>
</dbReference>